<feature type="transmembrane region" description="Helical" evidence="6">
    <location>
        <begin position="272"/>
        <end position="290"/>
    </location>
</feature>
<dbReference type="InterPro" id="IPR011701">
    <property type="entry name" value="MFS"/>
</dbReference>
<comment type="caution">
    <text evidence="8">The sequence shown here is derived from an EMBL/GenBank/DDBJ whole genome shotgun (WGS) entry which is preliminary data.</text>
</comment>
<proteinExistence type="predicted"/>
<dbReference type="RefSeq" id="WP_344487406.1">
    <property type="nucleotide sequence ID" value="NZ_BAAAQF010000010.1"/>
</dbReference>
<evidence type="ECO:0000256" key="1">
    <source>
        <dbReference type="ARBA" id="ARBA00004651"/>
    </source>
</evidence>
<reference evidence="9" key="1">
    <citation type="journal article" date="2019" name="Int. J. Syst. Evol. Microbiol.">
        <title>The Global Catalogue of Microorganisms (GCM) 10K type strain sequencing project: providing services to taxonomists for standard genome sequencing and annotation.</title>
        <authorList>
            <consortium name="The Broad Institute Genomics Platform"/>
            <consortium name="The Broad Institute Genome Sequencing Center for Infectious Disease"/>
            <person name="Wu L."/>
            <person name="Ma J."/>
        </authorList>
    </citation>
    <scope>NUCLEOTIDE SEQUENCE [LARGE SCALE GENOMIC DNA]</scope>
    <source>
        <strain evidence="9">JCM 16001</strain>
    </source>
</reference>
<name>A0ABP4SYS0_9ACTN</name>
<feature type="transmembrane region" description="Helical" evidence="6">
    <location>
        <begin position="395"/>
        <end position="414"/>
    </location>
</feature>
<evidence type="ECO:0000256" key="6">
    <source>
        <dbReference type="SAM" id="Phobius"/>
    </source>
</evidence>
<accession>A0ABP4SYS0</accession>
<dbReference type="PANTHER" id="PTHR23513">
    <property type="entry name" value="INTEGRAL MEMBRANE EFFLUX PROTEIN-RELATED"/>
    <property type="match status" value="1"/>
</dbReference>
<dbReference type="PROSITE" id="PS50850">
    <property type="entry name" value="MFS"/>
    <property type="match status" value="1"/>
</dbReference>
<protein>
    <submittedName>
        <fullName evidence="8">MFS transporter</fullName>
    </submittedName>
</protein>
<feature type="transmembrane region" description="Helical" evidence="6">
    <location>
        <begin position="92"/>
        <end position="113"/>
    </location>
</feature>
<dbReference type="Gene3D" id="1.20.1250.20">
    <property type="entry name" value="MFS general substrate transporter like domains"/>
    <property type="match status" value="1"/>
</dbReference>
<keyword evidence="5 6" id="KW-0472">Membrane</keyword>
<evidence type="ECO:0000256" key="5">
    <source>
        <dbReference type="ARBA" id="ARBA00023136"/>
    </source>
</evidence>
<feature type="transmembrane region" description="Helical" evidence="6">
    <location>
        <begin position="119"/>
        <end position="139"/>
    </location>
</feature>
<dbReference type="SUPFAM" id="SSF103473">
    <property type="entry name" value="MFS general substrate transporter"/>
    <property type="match status" value="1"/>
</dbReference>
<dbReference type="InterPro" id="IPR036259">
    <property type="entry name" value="MFS_trans_sf"/>
</dbReference>
<gene>
    <name evidence="8" type="ORF">GCM10009830_28100</name>
</gene>
<dbReference type="Pfam" id="PF07690">
    <property type="entry name" value="MFS_1"/>
    <property type="match status" value="1"/>
</dbReference>
<keyword evidence="9" id="KW-1185">Reference proteome</keyword>
<sequence>MISLGDPDAVPPPARDRLGLLRDHDFRDLFLSTTVAQFGYQITSLALPLAAVIALDVSEFEVGVLSSMTMIAFLLIGLPAGAWIDRMRRRRVLIVSDVVRAAVLLTVPLAWWADALTIWQLYAVALLIGVFTVFFDVSYQSYLPHLVGRQNLVEGNAKLETVRSTAQLGGPVLAGQLIQWLTAPVALAFDAVAMGASALFLLRIKRREPKPEVAQGSKISAEIKDGLRFVIRNRILASIVACTGTWNFWMGAFMAMIVVFLPRDMGMSPGEIGLFFALFGVGGVAGAFAVGTATRWLGEGRAVWVSIAVTSPWILLIPAAEPGWRIWIGALAMAFVGVGGVVYNVTQVSFRQRLTPDNMLGRMNATVRFVVFGAHGVGSIVGGVLGQYLGARTTLWIAAAGICIAFLPVFFSPLRNMRTLPEPDHEPAGAAA</sequence>
<dbReference type="CDD" id="cd06173">
    <property type="entry name" value="MFS_MefA_like"/>
    <property type="match status" value="1"/>
</dbReference>
<dbReference type="PANTHER" id="PTHR23513:SF6">
    <property type="entry name" value="MAJOR FACILITATOR SUPERFAMILY ASSOCIATED DOMAIN-CONTAINING PROTEIN"/>
    <property type="match status" value="1"/>
</dbReference>
<dbReference type="Proteomes" id="UP001499851">
    <property type="component" value="Unassembled WGS sequence"/>
</dbReference>
<dbReference type="EMBL" id="BAAAQF010000010">
    <property type="protein sequence ID" value="GAA1679384.1"/>
    <property type="molecule type" value="Genomic_DNA"/>
</dbReference>
<feature type="transmembrane region" description="Helical" evidence="6">
    <location>
        <begin position="326"/>
        <end position="346"/>
    </location>
</feature>
<evidence type="ECO:0000313" key="8">
    <source>
        <dbReference type="EMBL" id="GAA1679384.1"/>
    </source>
</evidence>
<feature type="transmembrane region" description="Helical" evidence="6">
    <location>
        <begin position="367"/>
        <end position="389"/>
    </location>
</feature>
<evidence type="ECO:0000259" key="7">
    <source>
        <dbReference type="PROSITE" id="PS50850"/>
    </source>
</evidence>
<feature type="transmembrane region" description="Helical" evidence="6">
    <location>
        <begin position="235"/>
        <end position="260"/>
    </location>
</feature>
<feature type="transmembrane region" description="Helical" evidence="6">
    <location>
        <begin position="29"/>
        <end position="54"/>
    </location>
</feature>
<evidence type="ECO:0000256" key="4">
    <source>
        <dbReference type="ARBA" id="ARBA00022989"/>
    </source>
</evidence>
<comment type="subcellular location">
    <subcellularLocation>
        <location evidence="1">Cell membrane</location>
        <topology evidence="1">Multi-pass membrane protein</topology>
    </subcellularLocation>
</comment>
<feature type="transmembrane region" description="Helical" evidence="6">
    <location>
        <begin position="302"/>
        <end position="320"/>
    </location>
</feature>
<keyword evidence="2" id="KW-1003">Cell membrane</keyword>
<evidence type="ECO:0000256" key="2">
    <source>
        <dbReference type="ARBA" id="ARBA00022475"/>
    </source>
</evidence>
<dbReference type="InterPro" id="IPR020846">
    <property type="entry name" value="MFS_dom"/>
</dbReference>
<keyword evidence="3 6" id="KW-0812">Transmembrane</keyword>
<organism evidence="8 9">
    <name type="scientific">Glycomyces endophyticus</name>
    <dbReference type="NCBI Taxonomy" id="480996"/>
    <lineage>
        <taxon>Bacteria</taxon>
        <taxon>Bacillati</taxon>
        <taxon>Actinomycetota</taxon>
        <taxon>Actinomycetes</taxon>
        <taxon>Glycomycetales</taxon>
        <taxon>Glycomycetaceae</taxon>
        <taxon>Glycomyces</taxon>
    </lineage>
</organism>
<evidence type="ECO:0000256" key="3">
    <source>
        <dbReference type="ARBA" id="ARBA00022692"/>
    </source>
</evidence>
<feature type="domain" description="Major facilitator superfamily (MFS) profile" evidence="7">
    <location>
        <begin position="235"/>
        <end position="432"/>
    </location>
</feature>
<feature type="transmembrane region" description="Helical" evidence="6">
    <location>
        <begin position="60"/>
        <end position="80"/>
    </location>
</feature>
<keyword evidence="4 6" id="KW-1133">Transmembrane helix</keyword>
<evidence type="ECO:0000313" key="9">
    <source>
        <dbReference type="Proteomes" id="UP001499851"/>
    </source>
</evidence>